<dbReference type="EMBL" id="CM042883">
    <property type="protein sequence ID" value="KAI4376696.1"/>
    <property type="molecule type" value="Genomic_DNA"/>
</dbReference>
<evidence type="ECO:0000313" key="1">
    <source>
        <dbReference type="EMBL" id="KAI4376696.1"/>
    </source>
</evidence>
<keyword evidence="2" id="KW-1185">Reference proteome</keyword>
<proteinExistence type="predicted"/>
<dbReference type="Proteomes" id="UP001057402">
    <property type="component" value="Chromosome 4"/>
</dbReference>
<organism evidence="1 2">
    <name type="scientific">Melastoma candidum</name>
    <dbReference type="NCBI Taxonomy" id="119954"/>
    <lineage>
        <taxon>Eukaryota</taxon>
        <taxon>Viridiplantae</taxon>
        <taxon>Streptophyta</taxon>
        <taxon>Embryophyta</taxon>
        <taxon>Tracheophyta</taxon>
        <taxon>Spermatophyta</taxon>
        <taxon>Magnoliopsida</taxon>
        <taxon>eudicotyledons</taxon>
        <taxon>Gunneridae</taxon>
        <taxon>Pentapetalae</taxon>
        <taxon>rosids</taxon>
        <taxon>malvids</taxon>
        <taxon>Myrtales</taxon>
        <taxon>Melastomataceae</taxon>
        <taxon>Melastomatoideae</taxon>
        <taxon>Melastomateae</taxon>
        <taxon>Melastoma</taxon>
    </lineage>
</organism>
<name>A0ACB9RC38_9MYRT</name>
<gene>
    <name evidence="1" type="ORF">MLD38_014430</name>
</gene>
<accession>A0ACB9RC38</accession>
<reference evidence="2" key="1">
    <citation type="journal article" date="2023" name="Front. Plant Sci.">
        <title>Chromosomal-level genome assembly of Melastoma candidum provides insights into trichome evolution.</title>
        <authorList>
            <person name="Zhong Y."/>
            <person name="Wu W."/>
            <person name="Sun C."/>
            <person name="Zou P."/>
            <person name="Liu Y."/>
            <person name="Dai S."/>
            <person name="Zhou R."/>
        </authorList>
    </citation>
    <scope>NUCLEOTIDE SEQUENCE [LARGE SCALE GENOMIC DNA]</scope>
</reference>
<sequence>MSTAYLWLQEIRLKRMVATDDALELLGSSLVHFRTFLFISGPAAPFHPPRLLQQSICARLGRCLATSEFPEVSSCAAPSVSAPPVDQPSVASQQPGEENHQVCNADMERNKSEPLSKIENIQTKLLRILLRLGQPPDNLLVEKVLYRMQLATLIRDGNADPKLLKTVRERARANSTTQETTGVPPLNFSIRILVLGRSGVGKSTTINSIFDQIRTVTCAFQPVTDCITEVRGVVHGLDITFIDTTGFLPASTSNSRKNIEIMLSIRRHGETQLLLLCVSMKVLNDASNLLGFKEGISLGTRGNPRQASLPHLLSNFLRHRSAPGSVGDDEYLADLLLSEANDQDEYDQLPPIRILTKSQFEKLTRSQKREYLDELDYREMLYVKKQLREELQRQKNDKLRREERLNL</sequence>
<protein>
    <submittedName>
        <fullName evidence="1">Uncharacterized protein</fullName>
    </submittedName>
</protein>
<comment type="caution">
    <text evidence="1">The sequence shown here is derived from an EMBL/GenBank/DDBJ whole genome shotgun (WGS) entry which is preliminary data.</text>
</comment>
<evidence type="ECO:0000313" key="2">
    <source>
        <dbReference type="Proteomes" id="UP001057402"/>
    </source>
</evidence>